<dbReference type="InterPro" id="IPR001811">
    <property type="entry name" value="Chemokine_IL8-like_dom"/>
</dbReference>
<feature type="domain" description="Chemokine interleukin-8-like" evidence="3">
    <location>
        <begin position="27"/>
        <end position="86"/>
    </location>
</feature>
<organism evidence="4 5">
    <name type="scientific">Toxostoma redivivum</name>
    <name type="common">California thrasher</name>
    <dbReference type="NCBI Taxonomy" id="99882"/>
    <lineage>
        <taxon>Eukaryota</taxon>
        <taxon>Metazoa</taxon>
        <taxon>Chordata</taxon>
        <taxon>Craniata</taxon>
        <taxon>Vertebrata</taxon>
        <taxon>Euteleostomi</taxon>
        <taxon>Archelosauria</taxon>
        <taxon>Archosauria</taxon>
        <taxon>Dinosauria</taxon>
        <taxon>Saurischia</taxon>
        <taxon>Theropoda</taxon>
        <taxon>Coelurosauria</taxon>
        <taxon>Aves</taxon>
        <taxon>Neognathae</taxon>
        <taxon>Neoaves</taxon>
        <taxon>Telluraves</taxon>
        <taxon>Australaves</taxon>
        <taxon>Passeriformes</taxon>
        <taxon>Mimidae</taxon>
        <taxon>Toxostoma</taxon>
    </lineage>
</organism>
<protein>
    <submittedName>
        <fullName evidence="4">CCL18 protein</fullName>
    </submittedName>
</protein>
<evidence type="ECO:0000259" key="3">
    <source>
        <dbReference type="SMART" id="SM00199"/>
    </source>
</evidence>
<keyword evidence="5" id="KW-1185">Reference proteome</keyword>
<dbReference type="InterPro" id="IPR039809">
    <property type="entry name" value="Chemokine_b/g/d"/>
</dbReference>
<sequence>MKISALLLVLLAAAWTGSQGMSLRSSKSQCCSEKMLTRKKIPEFMIQGYQETDPTCTLRAFLVELPQVRVCVDPKQKWFQKYLRKQEKQEKQEKQKQPNSTST</sequence>
<comment type="caution">
    <text evidence="4">The sequence shown here is derived from an EMBL/GenBank/DDBJ whole genome shotgun (WGS) entry which is preliminary data.</text>
</comment>
<name>A0A7K5IKK2_TOXRE</name>
<feature type="non-terminal residue" evidence="4">
    <location>
        <position position="1"/>
    </location>
</feature>
<keyword evidence="1" id="KW-0202">Cytokine</keyword>
<feature type="chain" id="PRO_5029586752" evidence="2">
    <location>
        <begin position="21"/>
        <end position="103"/>
    </location>
</feature>
<dbReference type="AlphaFoldDB" id="A0A7K5IKK2"/>
<dbReference type="Proteomes" id="UP000523146">
    <property type="component" value="Unassembled WGS sequence"/>
</dbReference>
<dbReference type="GO" id="GO:0008009">
    <property type="term" value="F:chemokine activity"/>
    <property type="evidence" value="ECO:0007669"/>
    <property type="project" value="InterPro"/>
</dbReference>
<evidence type="ECO:0000313" key="5">
    <source>
        <dbReference type="Proteomes" id="UP000523146"/>
    </source>
</evidence>
<dbReference type="GO" id="GO:0005615">
    <property type="term" value="C:extracellular space"/>
    <property type="evidence" value="ECO:0007669"/>
    <property type="project" value="UniProtKB-KW"/>
</dbReference>
<gene>
    <name evidence="4" type="primary">Ccl18</name>
    <name evidence="4" type="ORF">TOXRED_R15788</name>
</gene>
<dbReference type="SUPFAM" id="SSF54117">
    <property type="entry name" value="Interleukin 8-like chemokines"/>
    <property type="match status" value="1"/>
</dbReference>
<dbReference type="EMBL" id="VXBI01003149">
    <property type="protein sequence ID" value="NWS82210.1"/>
    <property type="molecule type" value="Genomic_DNA"/>
</dbReference>
<reference evidence="4 5" key="1">
    <citation type="submission" date="2019-09" db="EMBL/GenBank/DDBJ databases">
        <title>Bird 10,000 Genomes (B10K) Project - Family phase.</title>
        <authorList>
            <person name="Zhang G."/>
        </authorList>
    </citation>
    <scope>NUCLEOTIDE SEQUENCE [LARGE SCALE GENOMIC DNA]</scope>
    <source>
        <strain evidence="4">B10K-DU-002-15</strain>
        <tissue evidence="4">Muscle</tissue>
    </source>
</reference>
<dbReference type="PANTHER" id="PTHR12015">
    <property type="entry name" value="SMALL INDUCIBLE CYTOKINE A"/>
    <property type="match status" value="1"/>
</dbReference>
<proteinExistence type="predicted"/>
<dbReference type="InterPro" id="IPR036048">
    <property type="entry name" value="Interleukin_8-like_sf"/>
</dbReference>
<dbReference type="Gene3D" id="2.40.50.40">
    <property type="match status" value="1"/>
</dbReference>
<keyword evidence="2" id="KW-0732">Signal</keyword>
<accession>A0A7K5IKK2</accession>
<evidence type="ECO:0000256" key="2">
    <source>
        <dbReference type="SAM" id="SignalP"/>
    </source>
</evidence>
<feature type="non-terminal residue" evidence="4">
    <location>
        <position position="103"/>
    </location>
</feature>
<dbReference type="GO" id="GO:0006955">
    <property type="term" value="P:immune response"/>
    <property type="evidence" value="ECO:0007669"/>
    <property type="project" value="InterPro"/>
</dbReference>
<feature type="signal peptide" evidence="2">
    <location>
        <begin position="1"/>
        <end position="20"/>
    </location>
</feature>
<evidence type="ECO:0000256" key="1">
    <source>
        <dbReference type="ARBA" id="ARBA00022514"/>
    </source>
</evidence>
<dbReference type="Pfam" id="PF00048">
    <property type="entry name" value="IL8"/>
    <property type="match status" value="1"/>
</dbReference>
<dbReference type="SMART" id="SM00199">
    <property type="entry name" value="SCY"/>
    <property type="match status" value="1"/>
</dbReference>
<evidence type="ECO:0000313" key="4">
    <source>
        <dbReference type="EMBL" id="NWS82210.1"/>
    </source>
</evidence>